<dbReference type="Proteomes" id="UP000030710">
    <property type="component" value="Unassembled WGS sequence"/>
</dbReference>
<dbReference type="AlphaFoldDB" id="U1N207"/>
<keyword evidence="1" id="KW-1133">Transmembrane helix</keyword>
<dbReference type="InterPro" id="IPR013783">
    <property type="entry name" value="Ig-like_fold"/>
</dbReference>
<evidence type="ECO:0000256" key="1">
    <source>
        <dbReference type="SAM" id="Phobius"/>
    </source>
</evidence>
<evidence type="ECO:0000313" key="2">
    <source>
        <dbReference type="EMBL" id="ERG96879.1"/>
    </source>
</evidence>
<proteinExistence type="predicted"/>
<dbReference type="HOGENOM" id="CLU_040511_1_0_2"/>
<evidence type="ECO:0000313" key="3">
    <source>
        <dbReference type="Proteomes" id="UP000030710"/>
    </source>
</evidence>
<evidence type="ECO:0008006" key="4">
    <source>
        <dbReference type="Google" id="ProtNLM"/>
    </source>
</evidence>
<gene>
    <name evidence="2" type="ORF">J07HQW2_03363</name>
</gene>
<dbReference type="PANTHER" id="PTHR35902">
    <property type="entry name" value="S-LAYER DOMAIN-LIKE PROTEIN-RELATED"/>
    <property type="match status" value="1"/>
</dbReference>
<accession>U1N207</accession>
<keyword evidence="1" id="KW-0812">Transmembrane</keyword>
<keyword evidence="1" id="KW-0472">Membrane</keyword>
<dbReference type="Gene3D" id="2.60.40.10">
    <property type="entry name" value="Immunoglobulins"/>
    <property type="match status" value="2"/>
</dbReference>
<dbReference type="PANTHER" id="PTHR35902:SF6">
    <property type="entry name" value="CONSERVED WITHIN P. AEROPHILUM"/>
    <property type="match status" value="1"/>
</dbReference>
<reference evidence="2 3" key="1">
    <citation type="journal article" date="2013" name="PLoS ONE">
        <title>Assembly-driven community genomics of a hypersaline microbial ecosystem.</title>
        <authorList>
            <person name="Podell S."/>
            <person name="Ugalde J.A."/>
            <person name="Narasingarao P."/>
            <person name="Banfield J.F."/>
            <person name="Heidelberg K.B."/>
            <person name="Allen E.E."/>
        </authorList>
    </citation>
    <scope>NUCLEOTIDE SEQUENCE [LARGE SCALE GENOMIC DNA]</scope>
    <source>
        <strain evidence="3">J07HQW2</strain>
    </source>
</reference>
<dbReference type="EMBL" id="KE356561">
    <property type="protein sequence ID" value="ERG96879.1"/>
    <property type="molecule type" value="Genomic_DNA"/>
</dbReference>
<organism evidence="2 3">
    <name type="scientific">Haloquadratum walsbyi J07HQW2</name>
    <dbReference type="NCBI Taxonomy" id="1238425"/>
    <lineage>
        <taxon>Archaea</taxon>
        <taxon>Methanobacteriati</taxon>
        <taxon>Methanobacteriota</taxon>
        <taxon>Stenosarchaea group</taxon>
        <taxon>Halobacteria</taxon>
        <taxon>Halobacteriales</taxon>
        <taxon>Haloferacaceae</taxon>
        <taxon>Haloquadratum</taxon>
    </lineage>
</organism>
<dbReference type="eggNOG" id="arCOG02090">
    <property type="taxonomic scope" value="Archaea"/>
</dbReference>
<feature type="transmembrane region" description="Helical" evidence="1">
    <location>
        <begin position="477"/>
        <end position="500"/>
    </location>
</feature>
<protein>
    <recommendedName>
        <fullName evidence="4">CARDB domain-containing protein</fullName>
    </recommendedName>
</protein>
<dbReference type="eggNOG" id="arCOG04400">
    <property type="taxonomic scope" value="Archaea"/>
</dbReference>
<name>U1N207_9EURY</name>
<sequence>MCIARCYMTRWQARNLLFLTLAIVIITTGVTPLVTAQQSNVTIGSINVTPTDPSPGDVVMINAELRNSETSAGSVKISQVTIDGPSIDENVDDIGRLGAGTSVTVPFSVTFDEPGQKRFMITMYGQEDTGSVFSIQKPVYVSVERDSTLLSSETETVAAGGLTPINVTVSNGDDEAITGVQLTVDDARIEEPQRTRGSIASGSEQTFQYDAYFESPGRHSLIGTVIYQTSDGVTHRTAETIPITVERPRVNVDLSVSTDANQSGATTVELTNFGNTYLSDITVEAAADGDIVAQKLLSDLKAETSRSIAFEPESDVNGPLEFTARYETAGETRSVSAATDQALGEIRLTSVETTQTSTTVTVTGDAANLGRTNADGVLLSVADTDSTTPVSPSGEYFVGEVESSEFATFELTASVQPGVEAVPVNVGYVVEGDRVQQTQQIPLSSGRINTSVEAQDAAAVAQSSSDERDNRTNSGGLLSSLPLLPIGAVVVMLVTALGAYRWRSVRQ</sequence>
<dbReference type="STRING" id="1238425.J07HQW2_03363"/>